<feature type="transmembrane region" description="Helical" evidence="12">
    <location>
        <begin position="148"/>
        <end position="171"/>
    </location>
</feature>
<comment type="cofactor">
    <cofactor evidence="1">
        <name>heme b</name>
        <dbReference type="ChEBI" id="CHEBI:60344"/>
    </cofactor>
</comment>
<name>A0A086SSZ2_HAPC1</name>
<evidence type="ECO:0000313" key="14">
    <source>
        <dbReference type="EMBL" id="KFH40224.1"/>
    </source>
</evidence>
<dbReference type="Gene3D" id="1.20.120.1770">
    <property type="match status" value="1"/>
</dbReference>
<evidence type="ECO:0000256" key="7">
    <source>
        <dbReference type="ARBA" id="ARBA00022982"/>
    </source>
</evidence>
<dbReference type="OrthoDB" id="432881at2759"/>
<feature type="domain" description="Cytochrome b561" evidence="13">
    <location>
        <begin position="46"/>
        <end position="243"/>
    </location>
</feature>
<evidence type="ECO:0000256" key="3">
    <source>
        <dbReference type="ARBA" id="ARBA00022448"/>
    </source>
</evidence>
<evidence type="ECO:0000256" key="8">
    <source>
        <dbReference type="ARBA" id="ARBA00022989"/>
    </source>
</evidence>
<comment type="caution">
    <text evidence="14">The sequence shown here is derived from an EMBL/GenBank/DDBJ whole genome shotgun (WGS) entry which is preliminary data.</text>
</comment>
<evidence type="ECO:0000256" key="9">
    <source>
        <dbReference type="ARBA" id="ARBA00023004"/>
    </source>
</evidence>
<proteinExistence type="predicted"/>
<keyword evidence="5 12" id="KW-0812">Transmembrane</keyword>
<dbReference type="InterPro" id="IPR045150">
    <property type="entry name" value="CYB561D1/2"/>
</dbReference>
<evidence type="ECO:0000256" key="2">
    <source>
        <dbReference type="ARBA" id="ARBA00004141"/>
    </source>
</evidence>
<evidence type="ECO:0000259" key="13">
    <source>
        <dbReference type="PROSITE" id="PS50939"/>
    </source>
</evidence>
<dbReference type="SMART" id="SM00665">
    <property type="entry name" value="B561"/>
    <property type="match status" value="1"/>
</dbReference>
<dbReference type="EMBL" id="JPKY01000325">
    <property type="protein sequence ID" value="KFH40224.1"/>
    <property type="molecule type" value="Genomic_DNA"/>
</dbReference>
<feature type="transmembrane region" description="Helical" evidence="12">
    <location>
        <begin position="117"/>
        <end position="136"/>
    </location>
</feature>
<evidence type="ECO:0000313" key="15">
    <source>
        <dbReference type="Proteomes" id="UP000029964"/>
    </source>
</evidence>
<evidence type="ECO:0000256" key="10">
    <source>
        <dbReference type="ARBA" id="ARBA00023136"/>
    </source>
</evidence>
<dbReference type="CDD" id="cd08761">
    <property type="entry name" value="Cyt_b561_CYB561D2_like"/>
    <property type="match status" value="1"/>
</dbReference>
<dbReference type="PANTHER" id="PTHR15422:SF45">
    <property type="entry name" value="CYTOCHROME B561 DOMAIN-CONTAINING PROTEIN"/>
    <property type="match status" value="1"/>
</dbReference>
<reference evidence="15" key="1">
    <citation type="journal article" date="2014" name="Genome Announc.">
        <title>Genome sequence and annotation of Acremonium chrysogenum, producer of the beta-lactam antibiotic cephalosporin C.</title>
        <authorList>
            <person name="Terfehr D."/>
            <person name="Dahlmann T.A."/>
            <person name="Specht T."/>
            <person name="Zadra I."/>
            <person name="Kuernsteiner H."/>
            <person name="Kueck U."/>
        </authorList>
    </citation>
    <scope>NUCLEOTIDE SEQUENCE [LARGE SCALE GENOMIC DNA]</scope>
    <source>
        <strain evidence="15">ATCC 11550 / CBS 779.69 / DSM 880 / IAM 14645 / JCM 23072 / IMI 49137</strain>
    </source>
</reference>
<feature type="transmembrane region" description="Helical" evidence="12">
    <location>
        <begin position="84"/>
        <end position="105"/>
    </location>
</feature>
<dbReference type="PANTHER" id="PTHR15422">
    <property type="entry name" value="OS05G0565100 PROTEIN"/>
    <property type="match status" value="1"/>
</dbReference>
<dbReference type="AlphaFoldDB" id="A0A086SSZ2"/>
<dbReference type="Proteomes" id="UP000029964">
    <property type="component" value="Unassembled WGS sequence"/>
</dbReference>
<keyword evidence="8 12" id="KW-1133">Transmembrane helix</keyword>
<evidence type="ECO:0000256" key="12">
    <source>
        <dbReference type="SAM" id="Phobius"/>
    </source>
</evidence>
<accession>A0A086SSZ2</accession>
<organism evidence="14 15">
    <name type="scientific">Hapsidospora chrysogenum (strain ATCC 11550 / CBS 779.69 / DSM 880 / IAM 14645 / JCM 23072 / IMI 49137)</name>
    <name type="common">Acremonium chrysogenum</name>
    <dbReference type="NCBI Taxonomy" id="857340"/>
    <lineage>
        <taxon>Eukaryota</taxon>
        <taxon>Fungi</taxon>
        <taxon>Dikarya</taxon>
        <taxon>Ascomycota</taxon>
        <taxon>Pezizomycotina</taxon>
        <taxon>Sordariomycetes</taxon>
        <taxon>Hypocreomycetidae</taxon>
        <taxon>Hypocreales</taxon>
        <taxon>Bionectriaceae</taxon>
        <taxon>Hapsidospora</taxon>
    </lineage>
</organism>
<comment type="subcellular location">
    <subcellularLocation>
        <location evidence="2">Membrane</location>
        <topology evidence="2">Multi-pass membrane protein</topology>
    </subcellularLocation>
</comment>
<feature type="region of interest" description="Disordered" evidence="11">
    <location>
        <begin position="1"/>
        <end position="34"/>
    </location>
</feature>
<keyword evidence="10 12" id="KW-0472">Membrane</keyword>
<gene>
    <name evidence="14" type="ORF">ACRE_091160</name>
</gene>
<feature type="transmembrane region" description="Helical" evidence="12">
    <location>
        <begin position="222"/>
        <end position="240"/>
    </location>
</feature>
<keyword evidence="15" id="KW-1185">Reference proteome</keyword>
<keyword evidence="6" id="KW-0479">Metal-binding</keyword>
<protein>
    <submittedName>
        <fullName evidence="14">Cytochrome-like protein</fullName>
    </submittedName>
</protein>
<keyword evidence="4" id="KW-0349">Heme</keyword>
<keyword evidence="9" id="KW-0408">Iron</keyword>
<evidence type="ECO:0000256" key="6">
    <source>
        <dbReference type="ARBA" id="ARBA00022723"/>
    </source>
</evidence>
<dbReference type="GO" id="GO:0140575">
    <property type="term" value="F:transmembrane monodehydroascorbate reductase activity"/>
    <property type="evidence" value="ECO:0007669"/>
    <property type="project" value="InterPro"/>
</dbReference>
<dbReference type="InterPro" id="IPR006593">
    <property type="entry name" value="Cyt_b561/ferric_Rdtase_TM"/>
</dbReference>
<dbReference type="HOGENOM" id="CLU_090067_1_0_1"/>
<evidence type="ECO:0000256" key="11">
    <source>
        <dbReference type="SAM" id="MobiDB-lite"/>
    </source>
</evidence>
<evidence type="ECO:0000256" key="4">
    <source>
        <dbReference type="ARBA" id="ARBA00022617"/>
    </source>
</evidence>
<evidence type="ECO:0000256" key="1">
    <source>
        <dbReference type="ARBA" id="ARBA00001970"/>
    </source>
</evidence>
<feature type="transmembrane region" description="Helical" evidence="12">
    <location>
        <begin position="192"/>
        <end position="210"/>
    </location>
</feature>
<sequence>MASATGMPQRPPAADDVAYEGEDRETEPLLGRRGDATQHEGQSFFKNPILGTAVLAQVGIIILVLLIWVSVFTKPLILFSGHPLAQSLGILTLVQSILSIQPTVAPDQKRIGQRIHASLNLLAFLFLTAGVVIIEYNKYPDGVHFHSVHGYLGVITSIALALQYLVGFTMWATPVLYGGVDNAKAIYKYHRWSGYFILVLLLATVAAATRTDYNLNVLKLKLWSTLLLAVLILAGVLPRIQKHKLGLTGSATSR</sequence>
<dbReference type="GO" id="GO:0046872">
    <property type="term" value="F:metal ion binding"/>
    <property type="evidence" value="ECO:0007669"/>
    <property type="project" value="UniProtKB-KW"/>
</dbReference>
<keyword evidence="7" id="KW-0249">Electron transport</keyword>
<evidence type="ECO:0000256" key="5">
    <source>
        <dbReference type="ARBA" id="ARBA00022692"/>
    </source>
</evidence>
<feature type="transmembrane region" description="Helical" evidence="12">
    <location>
        <begin position="49"/>
        <end position="72"/>
    </location>
</feature>
<dbReference type="PROSITE" id="PS50939">
    <property type="entry name" value="CYTOCHROME_B561"/>
    <property type="match status" value="1"/>
</dbReference>
<dbReference type="Pfam" id="PF03188">
    <property type="entry name" value="Cytochrom_B561"/>
    <property type="match status" value="1"/>
</dbReference>
<dbReference type="GO" id="GO:0016020">
    <property type="term" value="C:membrane"/>
    <property type="evidence" value="ECO:0007669"/>
    <property type="project" value="UniProtKB-SubCell"/>
</dbReference>
<keyword evidence="3" id="KW-0813">Transport</keyword>